<gene>
    <name evidence="3" type="ORF">OC846_003572</name>
</gene>
<feature type="compositionally biased region" description="Pro residues" evidence="1">
    <location>
        <begin position="141"/>
        <end position="156"/>
    </location>
</feature>
<feature type="compositionally biased region" description="Low complexity" evidence="1">
    <location>
        <begin position="204"/>
        <end position="237"/>
    </location>
</feature>
<evidence type="ECO:0000256" key="2">
    <source>
        <dbReference type="SAM" id="SignalP"/>
    </source>
</evidence>
<accession>A0AAN6JRM2</accession>
<feature type="compositionally biased region" description="Basic residues" evidence="1">
    <location>
        <begin position="126"/>
        <end position="139"/>
    </location>
</feature>
<feature type="chain" id="PRO_5042910018" description="Secreted protein" evidence="2">
    <location>
        <begin position="28"/>
        <end position="249"/>
    </location>
</feature>
<keyword evidence="2" id="KW-0732">Signal</keyword>
<evidence type="ECO:0000313" key="3">
    <source>
        <dbReference type="EMBL" id="KAK0550715.1"/>
    </source>
</evidence>
<sequence length="249" mass="26859">MKFFAASATAPGLAAVVTLSLAMLASAAPANEHGLQERMPSPQTTSAPAKDWATGKGWKRQGGGATTSTVPTPAGDWKPQPHWKKSVEEDSPSLEKRHRHHRQDQGDDGDDQGNGAPADDWSWYHPWKRVGHHGGHAVHSHPPPQQPADGPAPPPLDWQQQPGWKRDAEEEHDEAVLARGADRFDQKKRLLNLGLGVKSGPKKQPAAPAAAPASTQAPAPASQQQQQDNNQQQAADSPADDWRLAKAWK</sequence>
<reference evidence="3" key="1">
    <citation type="journal article" date="2023" name="PhytoFront">
        <title>Draft Genome Resources of Seven Strains of Tilletia horrida, Causal Agent of Kernel Smut of Rice.</title>
        <authorList>
            <person name="Khanal S."/>
            <person name="Antony Babu S."/>
            <person name="Zhou X.G."/>
        </authorList>
    </citation>
    <scope>NUCLEOTIDE SEQUENCE</scope>
    <source>
        <strain evidence="3">TX6</strain>
    </source>
</reference>
<dbReference type="EMBL" id="JAPDMZ010000088">
    <property type="protein sequence ID" value="KAK0550715.1"/>
    <property type="molecule type" value="Genomic_DNA"/>
</dbReference>
<comment type="caution">
    <text evidence="3">The sequence shown here is derived from an EMBL/GenBank/DDBJ whole genome shotgun (WGS) entry which is preliminary data.</text>
</comment>
<protein>
    <recommendedName>
        <fullName evidence="5">Secreted protein</fullName>
    </recommendedName>
</protein>
<proteinExistence type="predicted"/>
<feature type="compositionally biased region" description="Basic and acidic residues" evidence="1">
    <location>
        <begin position="164"/>
        <end position="188"/>
    </location>
</feature>
<evidence type="ECO:0008006" key="5">
    <source>
        <dbReference type="Google" id="ProtNLM"/>
    </source>
</evidence>
<feature type="signal peptide" evidence="2">
    <location>
        <begin position="1"/>
        <end position="27"/>
    </location>
</feature>
<feature type="region of interest" description="Disordered" evidence="1">
    <location>
        <begin position="33"/>
        <end position="249"/>
    </location>
</feature>
<organism evidence="3 4">
    <name type="scientific">Tilletia horrida</name>
    <dbReference type="NCBI Taxonomy" id="155126"/>
    <lineage>
        <taxon>Eukaryota</taxon>
        <taxon>Fungi</taxon>
        <taxon>Dikarya</taxon>
        <taxon>Basidiomycota</taxon>
        <taxon>Ustilaginomycotina</taxon>
        <taxon>Exobasidiomycetes</taxon>
        <taxon>Tilletiales</taxon>
        <taxon>Tilletiaceae</taxon>
        <taxon>Tilletia</taxon>
    </lineage>
</organism>
<keyword evidence="4" id="KW-1185">Reference proteome</keyword>
<dbReference type="AlphaFoldDB" id="A0AAN6JRM2"/>
<evidence type="ECO:0000256" key="1">
    <source>
        <dbReference type="SAM" id="MobiDB-lite"/>
    </source>
</evidence>
<name>A0AAN6JRM2_9BASI</name>
<dbReference type="Proteomes" id="UP001176517">
    <property type="component" value="Unassembled WGS sequence"/>
</dbReference>
<evidence type="ECO:0000313" key="4">
    <source>
        <dbReference type="Proteomes" id="UP001176517"/>
    </source>
</evidence>
<feature type="compositionally biased region" description="Basic and acidic residues" evidence="1">
    <location>
        <begin position="240"/>
        <end position="249"/>
    </location>
</feature>